<dbReference type="EMBL" id="OU963871">
    <property type="protein sequence ID" value="CAH0382896.1"/>
    <property type="molecule type" value="Genomic_DNA"/>
</dbReference>
<keyword evidence="4" id="KW-0378">Hydrolase</keyword>
<organism evidence="7 8">
    <name type="scientific">Bemisia tabaci</name>
    <name type="common">Sweetpotato whitefly</name>
    <name type="synonym">Aleurodes tabaci</name>
    <dbReference type="NCBI Taxonomy" id="7038"/>
    <lineage>
        <taxon>Eukaryota</taxon>
        <taxon>Metazoa</taxon>
        <taxon>Ecdysozoa</taxon>
        <taxon>Arthropoda</taxon>
        <taxon>Hexapoda</taxon>
        <taxon>Insecta</taxon>
        <taxon>Pterygota</taxon>
        <taxon>Neoptera</taxon>
        <taxon>Paraneoptera</taxon>
        <taxon>Hemiptera</taxon>
        <taxon>Sternorrhyncha</taxon>
        <taxon>Aleyrodoidea</taxon>
        <taxon>Aleyrodidae</taxon>
        <taxon>Aleyrodinae</taxon>
        <taxon>Bemisia</taxon>
    </lineage>
</organism>
<evidence type="ECO:0000256" key="5">
    <source>
        <dbReference type="ARBA" id="ARBA00023180"/>
    </source>
</evidence>
<dbReference type="GO" id="GO:0008239">
    <property type="term" value="F:dipeptidyl-peptidase activity"/>
    <property type="evidence" value="ECO:0007669"/>
    <property type="project" value="TreeGrafter"/>
</dbReference>
<sequence length="514" mass="59553">MLLLHAVACAVLVVNVSAKGVSFRPDFFHPLRGLAMPLEPNVQEHGRREGDIPPELWFEQKLDHFTPSNTEVFSQRYVENKASYGNNSLVFLLIGEDNIMLEQFITYSFMGDEAKKWRAASFMLEHRYHGKSVPKGNFKTENLKYLTSEQALADVAYFITQMNIQHGFKNPKWIVFGWSYGGSLATWMRYKYPHLVYAAVGSSTPLVANADFSAYFQEVTKAYAKVDPKCVDVIRDAFRSMSDGMKDETKRKHYTEHFKLCTPLEDNKNDIAQLYLRLAYEFAYVVLGRELIPFPGIDIEGACEVMTDDKVKCPVQRIANWHSNFIMRKCYDHRYETYLEEVKNTTYNKWRSFRQVYYQSCTETGWYHHTSSGKSDMFGGRIPIDFFANICKDAFDSRFNVSFMESAANETNMNYGGIPDVSRVMYVFGEWDPWRSVSIKEPPKGSVAIYIKGVGHRSDIFPTSVYSLTQVKKAHDKMSRVLQKWTTGKEQRPEEKSIFYFKETSNFRAKIEHR</sequence>
<dbReference type="InterPro" id="IPR008758">
    <property type="entry name" value="Peptidase_S28"/>
</dbReference>
<dbReference type="PANTHER" id="PTHR11010:SF5">
    <property type="entry name" value="RE36938P-RELATED"/>
    <property type="match status" value="1"/>
</dbReference>
<dbReference type="Pfam" id="PF05577">
    <property type="entry name" value="Peptidase_S28"/>
    <property type="match status" value="1"/>
</dbReference>
<evidence type="ECO:0000256" key="6">
    <source>
        <dbReference type="SAM" id="SignalP"/>
    </source>
</evidence>
<evidence type="ECO:0008006" key="9">
    <source>
        <dbReference type="Google" id="ProtNLM"/>
    </source>
</evidence>
<dbReference type="SUPFAM" id="SSF53474">
    <property type="entry name" value="alpha/beta-Hydrolases"/>
    <property type="match status" value="2"/>
</dbReference>
<dbReference type="AlphaFoldDB" id="A0A9P0A2P8"/>
<dbReference type="GO" id="GO:0070008">
    <property type="term" value="F:serine-type exopeptidase activity"/>
    <property type="evidence" value="ECO:0007669"/>
    <property type="project" value="InterPro"/>
</dbReference>
<evidence type="ECO:0000256" key="4">
    <source>
        <dbReference type="ARBA" id="ARBA00022801"/>
    </source>
</evidence>
<keyword evidence="2" id="KW-0645">Protease</keyword>
<evidence type="ECO:0000256" key="1">
    <source>
        <dbReference type="ARBA" id="ARBA00011079"/>
    </source>
</evidence>
<reference evidence="7" key="1">
    <citation type="submission" date="2021-12" db="EMBL/GenBank/DDBJ databases">
        <authorList>
            <person name="King R."/>
        </authorList>
    </citation>
    <scope>NUCLEOTIDE SEQUENCE</scope>
</reference>
<name>A0A9P0A2P8_BEMTA</name>
<accession>A0A9P0A2P8</accession>
<dbReference type="GO" id="GO:0006508">
    <property type="term" value="P:proteolysis"/>
    <property type="evidence" value="ECO:0007669"/>
    <property type="project" value="UniProtKB-KW"/>
</dbReference>
<dbReference type="Gene3D" id="1.20.120.980">
    <property type="entry name" value="Serine carboxypeptidase S28, SKS domain"/>
    <property type="match status" value="1"/>
</dbReference>
<dbReference type="InterPro" id="IPR029058">
    <property type="entry name" value="AB_hydrolase_fold"/>
</dbReference>
<evidence type="ECO:0000313" key="8">
    <source>
        <dbReference type="Proteomes" id="UP001152759"/>
    </source>
</evidence>
<evidence type="ECO:0000313" key="7">
    <source>
        <dbReference type="EMBL" id="CAH0382896.1"/>
    </source>
</evidence>
<dbReference type="PANTHER" id="PTHR11010">
    <property type="entry name" value="PROTEASE S28 PRO-X CARBOXYPEPTIDASE-RELATED"/>
    <property type="match status" value="1"/>
</dbReference>
<keyword evidence="5" id="KW-0325">Glycoprotein</keyword>
<dbReference type="Proteomes" id="UP001152759">
    <property type="component" value="Chromosome 10"/>
</dbReference>
<feature type="chain" id="PRO_5040398877" description="Serine protease K12H4.7" evidence="6">
    <location>
        <begin position="19"/>
        <end position="514"/>
    </location>
</feature>
<dbReference type="InterPro" id="IPR042269">
    <property type="entry name" value="Ser_carbopepase_S28_SKS"/>
</dbReference>
<dbReference type="Gene3D" id="3.40.50.1820">
    <property type="entry name" value="alpha/beta hydrolase"/>
    <property type="match status" value="1"/>
</dbReference>
<keyword evidence="3 6" id="KW-0732">Signal</keyword>
<gene>
    <name evidence="7" type="ORF">BEMITA_LOCUS2390</name>
</gene>
<protein>
    <recommendedName>
        <fullName evidence="9">Serine protease K12H4.7</fullName>
    </recommendedName>
</protein>
<keyword evidence="8" id="KW-1185">Reference proteome</keyword>
<proteinExistence type="inferred from homology"/>
<evidence type="ECO:0000256" key="3">
    <source>
        <dbReference type="ARBA" id="ARBA00022729"/>
    </source>
</evidence>
<evidence type="ECO:0000256" key="2">
    <source>
        <dbReference type="ARBA" id="ARBA00022670"/>
    </source>
</evidence>
<feature type="signal peptide" evidence="6">
    <location>
        <begin position="1"/>
        <end position="18"/>
    </location>
</feature>
<comment type="similarity">
    <text evidence="1">Belongs to the peptidase S28 family.</text>
</comment>